<dbReference type="AlphaFoldDB" id="A0A3N4MQD7"/>
<keyword evidence="2" id="KW-1185">Reference proteome</keyword>
<dbReference type="KEGG" id="nwx:CGZ65_07360"/>
<dbReference type="OrthoDB" id="7596112at2"/>
<dbReference type="EMBL" id="RPFL01000022">
    <property type="protein sequence ID" value="RPD86052.1"/>
    <property type="molecule type" value="Genomic_DNA"/>
</dbReference>
<accession>A0A3N4MQD7</accession>
<dbReference type="PIRSF" id="PIRSF019302">
    <property type="entry name" value="UCP019302"/>
    <property type="match status" value="1"/>
</dbReference>
<dbReference type="InterPro" id="IPR016755">
    <property type="entry name" value="UCP019302"/>
</dbReference>
<dbReference type="RefSeq" id="WP_096295382.1">
    <property type="nucleotide sequence ID" value="NZ_CP023429.1"/>
</dbReference>
<reference evidence="1 2" key="1">
    <citation type="submission" date="2018-11" db="EMBL/GenBank/DDBJ databases">
        <title>Neisseria weixii sp. nov. isolated from the rectal contents of plateau pika (Ochotona cruzoniae).</title>
        <authorList>
            <person name="Zhang G."/>
        </authorList>
    </citation>
    <scope>NUCLEOTIDE SEQUENCE [LARGE SCALE GENOMIC DNA]</scope>
    <source>
        <strain evidence="1 2">10009</strain>
    </source>
</reference>
<sequence length="105" mass="11336">MGFQDNLAAMPAIDHLSGLDVNTEQGETVHHIPAAPGKIGSLKLYHALAQEFDNQLNTTAAERGLALFAEHVADAEANPGKHPNIDLLFKVKAENLVYQLKPLQA</sequence>
<dbReference type="Pfam" id="PF10084">
    <property type="entry name" value="DUF2322"/>
    <property type="match status" value="1"/>
</dbReference>
<evidence type="ECO:0000313" key="2">
    <source>
        <dbReference type="Proteomes" id="UP000272412"/>
    </source>
</evidence>
<evidence type="ECO:0000313" key="1">
    <source>
        <dbReference type="EMBL" id="RPD86052.1"/>
    </source>
</evidence>
<organism evidence="1 2">
    <name type="scientific">Neisseria weixii</name>
    <dbReference type="NCBI Taxonomy" id="1853276"/>
    <lineage>
        <taxon>Bacteria</taxon>
        <taxon>Pseudomonadati</taxon>
        <taxon>Pseudomonadota</taxon>
        <taxon>Betaproteobacteria</taxon>
        <taxon>Neisseriales</taxon>
        <taxon>Neisseriaceae</taxon>
        <taxon>Neisseria</taxon>
    </lineage>
</organism>
<gene>
    <name evidence="1" type="ORF">EGK74_08770</name>
</gene>
<proteinExistence type="predicted"/>
<name>A0A3N4MQD7_9NEIS</name>
<protein>
    <submittedName>
        <fullName evidence="1">DUF2322 family protein</fullName>
    </submittedName>
</protein>
<comment type="caution">
    <text evidence="1">The sequence shown here is derived from an EMBL/GenBank/DDBJ whole genome shotgun (WGS) entry which is preliminary data.</text>
</comment>
<dbReference type="Proteomes" id="UP000272412">
    <property type="component" value="Unassembled WGS sequence"/>
</dbReference>